<comment type="caution">
    <text evidence="3">The sequence shown here is derived from an EMBL/GenBank/DDBJ whole genome shotgun (WGS) entry which is preliminary data.</text>
</comment>
<sequence>MKVTPRASKDSIGPGDADRLAVRLRAPPVDGAANAALIEFLARHFDLPRRGVSILSGENARLKRVRLSGDPAHLASLLETL</sequence>
<dbReference type="Gene3D" id="3.30.1200.10">
    <property type="entry name" value="YggU-like"/>
    <property type="match status" value="1"/>
</dbReference>
<evidence type="ECO:0000256" key="2">
    <source>
        <dbReference type="HAMAP-Rule" id="MF_00634"/>
    </source>
</evidence>
<comment type="similarity">
    <text evidence="1 2">Belongs to the UPF0235 family.</text>
</comment>
<accession>A0ABS7PU05</accession>
<evidence type="ECO:0000313" key="3">
    <source>
        <dbReference type="EMBL" id="MBY8824831.1"/>
    </source>
</evidence>
<dbReference type="PANTHER" id="PTHR13420">
    <property type="entry name" value="UPF0235 PROTEIN C15ORF40"/>
    <property type="match status" value="1"/>
</dbReference>
<keyword evidence="4" id="KW-1185">Reference proteome</keyword>
<dbReference type="SUPFAM" id="SSF69786">
    <property type="entry name" value="YggU-like"/>
    <property type="match status" value="1"/>
</dbReference>
<dbReference type="HAMAP" id="MF_00634">
    <property type="entry name" value="UPF0235"/>
    <property type="match status" value="1"/>
</dbReference>
<dbReference type="Pfam" id="PF02594">
    <property type="entry name" value="DUF167"/>
    <property type="match status" value="1"/>
</dbReference>
<dbReference type="NCBIfam" id="TIGR00251">
    <property type="entry name" value="DUF167 family protein"/>
    <property type="match status" value="1"/>
</dbReference>
<dbReference type="InterPro" id="IPR036591">
    <property type="entry name" value="YggU-like_sf"/>
</dbReference>
<dbReference type="InterPro" id="IPR003746">
    <property type="entry name" value="DUF167"/>
</dbReference>
<proteinExistence type="inferred from homology"/>
<organism evidence="3 4">
    <name type="scientific">Sphingomonas colocasiae</name>
    <dbReference type="NCBI Taxonomy" id="1848973"/>
    <lineage>
        <taxon>Bacteria</taxon>
        <taxon>Pseudomonadati</taxon>
        <taxon>Pseudomonadota</taxon>
        <taxon>Alphaproteobacteria</taxon>
        <taxon>Sphingomonadales</taxon>
        <taxon>Sphingomonadaceae</taxon>
        <taxon>Sphingomonas</taxon>
    </lineage>
</organism>
<gene>
    <name evidence="3" type="ORF">K7G82_21175</name>
</gene>
<dbReference type="SMART" id="SM01152">
    <property type="entry name" value="DUF167"/>
    <property type="match status" value="1"/>
</dbReference>
<reference evidence="3 4" key="1">
    <citation type="submission" date="2021-08" db="EMBL/GenBank/DDBJ databases">
        <authorList>
            <person name="Tuo L."/>
        </authorList>
    </citation>
    <scope>NUCLEOTIDE SEQUENCE [LARGE SCALE GENOMIC DNA]</scope>
    <source>
        <strain evidence="3 4">JCM 31229</strain>
    </source>
</reference>
<name>A0ABS7PU05_9SPHN</name>
<evidence type="ECO:0000313" key="4">
    <source>
        <dbReference type="Proteomes" id="UP000706039"/>
    </source>
</evidence>
<dbReference type="EMBL" id="JAINVV010000010">
    <property type="protein sequence ID" value="MBY8824831.1"/>
    <property type="molecule type" value="Genomic_DNA"/>
</dbReference>
<protein>
    <recommendedName>
        <fullName evidence="2">UPF0235 protein K7G82_21175</fullName>
    </recommendedName>
</protein>
<evidence type="ECO:0000256" key="1">
    <source>
        <dbReference type="ARBA" id="ARBA00010364"/>
    </source>
</evidence>
<dbReference type="Proteomes" id="UP000706039">
    <property type="component" value="Unassembled WGS sequence"/>
</dbReference>
<dbReference type="PANTHER" id="PTHR13420:SF7">
    <property type="entry name" value="UPF0235 PROTEIN C15ORF40"/>
    <property type="match status" value="1"/>
</dbReference>